<accession>A0ABQ8H710</accession>
<keyword evidence="2" id="KW-1185">Reference proteome</keyword>
<comment type="caution">
    <text evidence="1">The sequence shown here is derived from an EMBL/GenBank/DDBJ whole genome shotgun (WGS) entry which is preliminary data.</text>
</comment>
<evidence type="ECO:0000313" key="2">
    <source>
        <dbReference type="Proteomes" id="UP000827721"/>
    </source>
</evidence>
<dbReference type="Proteomes" id="UP000827721">
    <property type="component" value="Unassembled WGS sequence"/>
</dbReference>
<name>A0ABQ8H710_9ROSI</name>
<reference evidence="1 2" key="1">
    <citation type="submission" date="2021-02" db="EMBL/GenBank/DDBJ databases">
        <title>Plant Genome Project.</title>
        <authorList>
            <person name="Zhang R.-G."/>
        </authorList>
    </citation>
    <scope>NUCLEOTIDE SEQUENCE [LARGE SCALE GENOMIC DNA]</scope>
    <source>
        <tissue evidence="1">Leaves</tissue>
    </source>
</reference>
<sequence>MIIRNEYATQKSNGCRMIEARIARAKRAENFPVRRRMGLAVRGSLMGVKRKSSTNPSVTPQLLGVFPNWVKSAWDFPQRQQLQLQVEEVLLLLGHLVVGRKRRQE</sequence>
<organism evidence="1 2">
    <name type="scientific">Xanthoceras sorbifolium</name>
    <dbReference type="NCBI Taxonomy" id="99658"/>
    <lineage>
        <taxon>Eukaryota</taxon>
        <taxon>Viridiplantae</taxon>
        <taxon>Streptophyta</taxon>
        <taxon>Embryophyta</taxon>
        <taxon>Tracheophyta</taxon>
        <taxon>Spermatophyta</taxon>
        <taxon>Magnoliopsida</taxon>
        <taxon>eudicotyledons</taxon>
        <taxon>Gunneridae</taxon>
        <taxon>Pentapetalae</taxon>
        <taxon>rosids</taxon>
        <taxon>malvids</taxon>
        <taxon>Sapindales</taxon>
        <taxon>Sapindaceae</taxon>
        <taxon>Xanthoceroideae</taxon>
        <taxon>Xanthoceras</taxon>
    </lineage>
</organism>
<evidence type="ECO:0000313" key="1">
    <source>
        <dbReference type="EMBL" id="KAH7549703.1"/>
    </source>
</evidence>
<dbReference type="EMBL" id="JAFEMO010000013">
    <property type="protein sequence ID" value="KAH7549703.1"/>
    <property type="molecule type" value="Genomic_DNA"/>
</dbReference>
<proteinExistence type="predicted"/>
<gene>
    <name evidence="1" type="ORF">JRO89_XS13G0068800</name>
</gene>
<protein>
    <submittedName>
        <fullName evidence="1">Uncharacterized protein</fullName>
    </submittedName>
</protein>